<keyword evidence="6" id="KW-0406">Ion transport</keyword>
<keyword evidence="2" id="KW-1003">Cell membrane</keyword>
<keyword evidence="5 6" id="KW-0472">Membrane</keyword>
<organism evidence="10 11">
    <name type="scientific">Jannaschia ovalis</name>
    <dbReference type="NCBI Taxonomy" id="3038773"/>
    <lineage>
        <taxon>Bacteria</taxon>
        <taxon>Pseudomonadati</taxon>
        <taxon>Pseudomonadota</taxon>
        <taxon>Alphaproteobacteria</taxon>
        <taxon>Rhodobacterales</taxon>
        <taxon>Roseobacteraceae</taxon>
        <taxon>Jannaschia</taxon>
    </lineage>
</organism>
<dbReference type="Pfam" id="PF00924">
    <property type="entry name" value="MS_channel_2nd"/>
    <property type="match status" value="1"/>
</dbReference>
<keyword evidence="3 6" id="KW-0812">Transmembrane</keyword>
<dbReference type="InterPro" id="IPR023408">
    <property type="entry name" value="MscS_beta-dom_sf"/>
</dbReference>
<dbReference type="RefSeq" id="WP_279965724.1">
    <property type="nucleotide sequence ID" value="NZ_CP122537.1"/>
</dbReference>
<comment type="function">
    <text evidence="6">Mechanosensitive channel that participates in the regulation of osmotic pressure changes within the cell, opening in response to stretch forces in the membrane lipid bilayer, without the need for other proteins. Contributes to normal resistance to hypoosmotic shock. Forms an ion channel of 1.0 nanosiemens conductance with a slight preference for anions.</text>
</comment>
<dbReference type="PANTHER" id="PTHR30221">
    <property type="entry name" value="SMALL-CONDUCTANCE MECHANOSENSITIVE CHANNEL"/>
    <property type="match status" value="1"/>
</dbReference>
<evidence type="ECO:0000256" key="5">
    <source>
        <dbReference type="ARBA" id="ARBA00023136"/>
    </source>
</evidence>
<proteinExistence type="inferred from homology"/>
<evidence type="ECO:0000256" key="4">
    <source>
        <dbReference type="ARBA" id="ARBA00022989"/>
    </source>
</evidence>
<keyword evidence="6" id="KW-0813">Transport</keyword>
<keyword evidence="4 6" id="KW-1133">Transmembrane helix</keyword>
<feature type="domain" description="BON" evidence="9">
    <location>
        <begin position="38"/>
        <end position="104"/>
    </location>
</feature>
<comment type="subunit">
    <text evidence="6">Homoheptamer.</text>
</comment>
<dbReference type="InterPro" id="IPR007055">
    <property type="entry name" value="BON_dom"/>
</dbReference>
<comment type="caution">
    <text evidence="6">Lacks conserved residue(s) required for the propagation of feature annotation.</text>
</comment>
<evidence type="ECO:0000256" key="8">
    <source>
        <dbReference type="SAM" id="SignalP"/>
    </source>
</evidence>
<protein>
    <recommendedName>
        <fullName evidence="6">Small-conductance mechanosensitive channel</fullName>
    </recommendedName>
</protein>
<dbReference type="InterPro" id="IPR010920">
    <property type="entry name" value="LSM_dom_sf"/>
</dbReference>
<evidence type="ECO:0000259" key="9">
    <source>
        <dbReference type="PROSITE" id="PS50914"/>
    </source>
</evidence>
<dbReference type="Proteomes" id="UP001243420">
    <property type="component" value="Chromosome"/>
</dbReference>
<dbReference type="Gene3D" id="2.30.30.60">
    <property type="match status" value="1"/>
</dbReference>
<reference evidence="10 11" key="1">
    <citation type="submission" date="2023-04" db="EMBL/GenBank/DDBJ databases">
        <title>Jannaschia ovalis sp. nov., a marine bacterium isolated from sea tidal flat.</title>
        <authorList>
            <person name="Kwon D.Y."/>
            <person name="Kim J.-J."/>
        </authorList>
    </citation>
    <scope>NUCLEOTIDE SEQUENCE [LARGE SCALE GENOMIC DNA]</scope>
    <source>
        <strain evidence="10 11">GRR-S6-38</strain>
    </source>
</reference>
<keyword evidence="6" id="KW-0407">Ion channel</keyword>
<dbReference type="SUPFAM" id="SSF82689">
    <property type="entry name" value="Mechanosensitive channel protein MscS (YggB), C-terminal domain"/>
    <property type="match status" value="1"/>
</dbReference>
<dbReference type="Gene3D" id="3.30.70.100">
    <property type="match status" value="1"/>
</dbReference>
<evidence type="ECO:0000256" key="7">
    <source>
        <dbReference type="SAM" id="MobiDB-lite"/>
    </source>
</evidence>
<keyword evidence="11" id="KW-1185">Reference proteome</keyword>
<accession>A0ABY8LCB7</accession>
<feature type="region of interest" description="Disordered" evidence="7">
    <location>
        <begin position="430"/>
        <end position="450"/>
    </location>
</feature>
<evidence type="ECO:0000256" key="6">
    <source>
        <dbReference type="RuleBase" id="RU369025"/>
    </source>
</evidence>
<feature type="transmembrane region" description="Helical" evidence="6">
    <location>
        <begin position="170"/>
        <end position="188"/>
    </location>
</feature>
<dbReference type="SUPFAM" id="SSF50182">
    <property type="entry name" value="Sm-like ribonucleoproteins"/>
    <property type="match status" value="1"/>
</dbReference>
<sequence length="450" mass="47936">MIRAVFILLALALAGPAAAQDAPAQPSGTISTEQDGRGDVAIEARIEGIIAELDGYSGVGVEVREGIVTFTGEVVDGADIPRLDELAARVDGVVAIENEVVQSTDVGQRLDPVVDRFQSRAAQAVNYLPLVAVALVAGLAVIVLGFALARWDAPWRRLAPNAFIAEIYRTILRLVFVLAGIVVALDIIGATAVLTGLLGAAGIVGLAVGFAVRDTVENFIASVMLSLRQPFRPNDFVDIEGNLGSVIRLTSRATILLDPDGNHVRLSNAFVFKAKIINYTRNAERRFGFSLGIDPNDDLAAAKRIGLQTLAELDFVLADPPPQVWVKEAGDSTITMEFYGWVDQTRTDFMVARGEALRLVMAALTRADIGLPEPTYRLNLVGGGLPVIDLPDGKTRATGIEVAEAAPPEPDTSHPAPAEVAPARIIERMVDSERRAKGDDDLLSDAAPEE</sequence>
<evidence type="ECO:0000256" key="1">
    <source>
        <dbReference type="ARBA" id="ARBA00004651"/>
    </source>
</evidence>
<comment type="subcellular location">
    <subcellularLocation>
        <location evidence="6">Cell inner membrane</location>
        <topology evidence="6">Multi-pass membrane protein</topology>
    </subcellularLocation>
    <subcellularLocation>
        <location evidence="1">Cell membrane</location>
        <topology evidence="1">Multi-pass membrane protein</topology>
    </subcellularLocation>
</comment>
<keyword evidence="6" id="KW-0997">Cell inner membrane</keyword>
<dbReference type="EMBL" id="CP122537">
    <property type="protein sequence ID" value="WGH78971.1"/>
    <property type="molecule type" value="Genomic_DNA"/>
</dbReference>
<dbReference type="Gene3D" id="1.10.287.1260">
    <property type="match status" value="1"/>
</dbReference>
<gene>
    <name evidence="10" type="ORF">P8627_01550</name>
</gene>
<feature type="compositionally biased region" description="Basic and acidic residues" evidence="7">
    <location>
        <begin position="430"/>
        <end position="440"/>
    </location>
</feature>
<keyword evidence="8" id="KW-0732">Signal</keyword>
<dbReference type="InterPro" id="IPR011066">
    <property type="entry name" value="MscS_channel_C_sf"/>
</dbReference>
<name>A0ABY8LCB7_9RHOB</name>
<feature type="transmembrane region" description="Helical" evidence="6">
    <location>
        <begin position="127"/>
        <end position="149"/>
    </location>
</feature>
<feature type="transmembrane region" description="Helical" evidence="6">
    <location>
        <begin position="194"/>
        <end position="212"/>
    </location>
</feature>
<feature type="chain" id="PRO_5045426722" description="Small-conductance mechanosensitive channel" evidence="8">
    <location>
        <begin position="20"/>
        <end position="450"/>
    </location>
</feature>
<evidence type="ECO:0000313" key="10">
    <source>
        <dbReference type="EMBL" id="WGH78971.1"/>
    </source>
</evidence>
<feature type="compositionally biased region" description="Acidic residues" evidence="7">
    <location>
        <begin position="441"/>
        <end position="450"/>
    </location>
</feature>
<comment type="similarity">
    <text evidence="6">Belongs to the MscS (TC 1.A.23) family.</text>
</comment>
<dbReference type="InterPro" id="IPR006685">
    <property type="entry name" value="MscS_channel_2nd"/>
</dbReference>
<feature type="signal peptide" evidence="8">
    <location>
        <begin position="1"/>
        <end position="19"/>
    </location>
</feature>
<evidence type="ECO:0000256" key="2">
    <source>
        <dbReference type="ARBA" id="ARBA00022475"/>
    </source>
</evidence>
<dbReference type="PANTHER" id="PTHR30221:SF1">
    <property type="entry name" value="SMALL-CONDUCTANCE MECHANOSENSITIVE CHANNEL"/>
    <property type="match status" value="1"/>
</dbReference>
<evidence type="ECO:0000256" key="3">
    <source>
        <dbReference type="ARBA" id="ARBA00022692"/>
    </source>
</evidence>
<dbReference type="PROSITE" id="PS50914">
    <property type="entry name" value="BON"/>
    <property type="match status" value="1"/>
</dbReference>
<dbReference type="Gene3D" id="3.30.1340.30">
    <property type="match status" value="1"/>
</dbReference>
<evidence type="ECO:0000313" key="11">
    <source>
        <dbReference type="Proteomes" id="UP001243420"/>
    </source>
</evidence>
<dbReference type="Pfam" id="PF04972">
    <property type="entry name" value="BON"/>
    <property type="match status" value="1"/>
</dbReference>
<dbReference type="InterPro" id="IPR045275">
    <property type="entry name" value="MscS_archaea/bacteria_type"/>
</dbReference>